<comment type="subcellular location">
    <subcellularLocation>
        <location evidence="1 8">Cell membrane</location>
        <topology evidence="1 8">Multi-pass membrane protein</topology>
    </subcellularLocation>
</comment>
<accession>A0ABR5TL44</accession>
<evidence type="ECO:0000256" key="3">
    <source>
        <dbReference type="ARBA" id="ARBA00022448"/>
    </source>
</evidence>
<feature type="transmembrane region" description="Helical" evidence="9">
    <location>
        <begin position="341"/>
        <end position="360"/>
    </location>
</feature>
<feature type="transmembrane region" description="Helical" evidence="9">
    <location>
        <begin position="415"/>
        <end position="432"/>
    </location>
</feature>
<evidence type="ECO:0000256" key="6">
    <source>
        <dbReference type="ARBA" id="ARBA00022989"/>
    </source>
</evidence>
<feature type="transmembrane region" description="Helical" evidence="9">
    <location>
        <begin position="194"/>
        <end position="216"/>
    </location>
</feature>
<dbReference type="PIRSF" id="PIRSF005353">
    <property type="entry name" value="PbuG"/>
    <property type="match status" value="1"/>
</dbReference>
<evidence type="ECO:0000313" key="11">
    <source>
        <dbReference type="Proteomes" id="UP000070467"/>
    </source>
</evidence>
<dbReference type="Proteomes" id="UP000070467">
    <property type="component" value="Unassembled WGS sequence"/>
</dbReference>
<dbReference type="InterPro" id="IPR006043">
    <property type="entry name" value="NCS2"/>
</dbReference>
<feature type="transmembrane region" description="Helical" evidence="9">
    <location>
        <begin position="51"/>
        <end position="74"/>
    </location>
</feature>
<dbReference type="PANTHER" id="PTHR43337:SF1">
    <property type="entry name" value="XANTHINE_URACIL PERMEASE C887.17-RELATED"/>
    <property type="match status" value="1"/>
</dbReference>
<evidence type="ECO:0000313" key="10">
    <source>
        <dbReference type="EMBL" id="KXB57088.1"/>
    </source>
</evidence>
<evidence type="ECO:0000256" key="4">
    <source>
        <dbReference type="ARBA" id="ARBA00022475"/>
    </source>
</evidence>
<gene>
    <name evidence="10" type="ORF">HMPREF1871_00999</name>
</gene>
<keyword evidence="3 8" id="KW-0813">Transport</keyword>
<dbReference type="EMBL" id="LSDB01000052">
    <property type="protein sequence ID" value="KXB57088.1"/>
    <property type="molecule type" value="Genomic_DNA"/>
</dbReference>
<comment type="caution">
    <text evidence="10">The sequence shown here is derived from an EMBL/GenBank/DDBJ whole genome shotgun (WGS) entry which is preliminary data.</text>
</comment>
<feature type="transmembrane region" description="Helical" evidence="9">
    <location>
        <begin position="380"/>
        <end position="403"/>
    </location>
</feature>
<dbReference type="InterPro" id="IPR045018">
    <property type="entry name" value="Azg-like"/>
</dbReference>
<comment type="similarity">
    <text evidence="2 8">Belongs to the nucleobase:cation symporter-2 (NCS2) (TC 2.A.40) family. Azg-like subfamily.</text>
</comment>
<reference evidence="10 11" key="1">
    <citation type="submission" date="2016-01" db="EMBL/GenBank/DDBJ databases">
        <authorList>
            <person name="Mitreva M."/>
            <person name="Pepin K.H."/>
            <person name="Mihindukulasuriya K.A."/>
            <person name="Fulton R."/>
            <person name="Fronick C."/>
            <person name="O'Laughlin M."/>
            <person name="Miner T."/>
            <person name="Herter B."/>
            <person name="Rosa B.A."/>
            <person name="Cordes M."/>
            <person name="Tomlinson C."/>
            <person name="Wollam A."/>
            <person name="Palsikar V.B."/>
            <person name="Mardis E.R."/>
            <person name="Wilson R.K."/>
        </authorList>
    </citation>
    <scope>NUCLEOTIDE SEQUENCE [LARGE SCALE GENOMIC DNA]</scope>
    <source>
        <strain evidence="10 11">KA00071</strain>
    </source>
</reference>
<feature type="transmembrane region" description="Helical" evidence="9">
    <location>
        <begin position="316"/>
        <end position="334"/>
    </location>
</feature>
<feature type="transmembrane region" description="Helical" evidence="9">
    <location>
        <begin position="134"/>
        <end position="154"/>
    </location>
</feature>
<keyword evidence="6 8" id="KW-1133">Transmembrane helix</keyword>
<protein>
    <submittedName>
        <fullName evidence="10">Guanine/hypoxanthine permease PbuO</fullName>
    </submittedName>
</protein>
<proteinExistence type="inferred from homology"/>
<dbReference type="RefSeq" id="WP_066130608.1">
    <property type="nucleotide sequence ID" value="NZ_KQ959899.1"/>
</dbReference>
<keyword evidence="4 8" id="KW-1003">Cell membrane</keyword>
<dbReference type="InterPro" id="IPR026033">
    <property type="entry name" value="Azg-like_bact_archaea"/>
</dbReference>
<sequence length="433" mass="46713">MLNRIFKLNDNKTNISTEISSGMITFFSMSYILVVNPAILSSVGVPLERVFTATILAILVGTLIMALAANYPIVVAPGMGLNSYFASVVAMTGINYKTILATCFIGGVIFVFLSATKFREALIDAIPSNLKYGISVAIGLFITFIGLKNSGIIVSNKATILALGKLGQPMAYLTILGIIIILILLVLEVKGAIFIGMVIIAVISYFMGLLKINKIFGMPKFDFSFVYNPITESMNVFQLGLYGIVFAFLMVTLFDTTGTMIAVANQAGLIKNDKIVRAKNVLLADSIATTVGALFGTSPTTAFIESSSGVANGGKTGLTSLTTAFLVFISIFIYPLASSLVSVSAITSPALIIIGSFMMVNISKMEWNDITESFPAFSTIIGIPLTGSINDGIAFGFIFYVILKITKRQWKDIHPLMYLFSILFLIQLIWLHS</sequence>
<feature type="transmembrane region" description="Helical" evidence="9">
    <location>
        <begin position="94"/>
        <end position="113"/>
    </location>
</feature>
<evidence type="ECO:0000256" key="2">
    <source>
        <dbReference type="ARBA" id="ARBA00005697"/>
    </source>
</evidence>
<feature type="transmembrane region" description="Helical" evidence="9">
    <location>
        <begin position="166"/>
        <end position="187"/>
    </location>
</feature>
<dbReference type="PANTHER" id="PTHR43337">
    <property type="entry name" value="XANTHINE/URACIL PERMEASE C887.17-RELATED"/>
    <property type="match status" value="1"/>
</dbReference>
<evidence type="ECO:0000256" key="1">
    <source>
        <dbReference type="ARBA" id="ARBA00004651"/>
    </source>
</evidence>
<evidence type="ECO:0000256" key="8">
    <source>
        <dbReference type="PIRNR" id="PIRNR005353"/>
    </source>
</evidence>
<evidence type="ECO:0000256" key="7">
    <source>
        <dbReference type="ARBA" id="ARBA00023136"/>
    </source>
</evidence>
<evidence type="ECO:0000256" key="5">
    <source>
        <dbReference type="ARBA" id="ARBA00022692"/>
    </source>
</evidence>
<keyword evidence="7 8" id="KW-0472">Membrane</keyword>
<keyword evidence="11" id="KW-1185">Reference proteome</keyword>
<feature type="transmembrane region" description="Helical" evidence="9">
    <location>
        <begin position="20"/>
        <end position="39"/>
    </location>
</feature>
<keyword evidence="5 8" id="KW-0812">Transmembrane</keyword>
<name>A0ABR5TL44_9BACL</name>
<evidence type="ECO:0000256" key="9">
    <source>
        <dbReference type="SAM" id="Phobius"/>
    </source>
</evidence>
<organism evidence="10 11">
    <name type="scientific">Gemelliphila asaccharolytica</name>
    <dbReference type="NCBI Taxonomy" id="502393"/>
    <lineage>
        <taxon>Bacteria</taxon>
        <taxon>Bacillati</taxon>
        <taxon>Bacillota</taxon>
        <taxon>Bacilli</taxon>
        <taxon>Bacillales</taxon>
        <taxon>Gemellaceae</taxon>
        <taxon>Gemelliphila</taxon>
    </lineage>
</organism>
<feature type="transmembrane region" description="Helical" evidence="9">
    <location>
        <begin position="282"/>
        <end position="304"/>
    </location>
</feature>
<feature type="transmembrane region" description="Helical" evidence="9">
    <location>
        <begin position="236"/>
        <end position="261"/>
    </location>
</feature>
<dbReference type="Pfam" id="PF00860">
    <property type="entry name" value="Xan_ur_permease"/>
    <property type="match status" value="1"/>
</dbReference>